<keyword evidence="3" id="KW-1185">Reference proteome</keyword>
<feature type="signal peptide" evidence="1">
    <location>
        <begin position="1"/>
        <end position="20"/>
    </location>
</feature>
<feature type="chain" id="PRO_5015706860" evidence="1">
    <location>
        <begin position="21"/>
        <end position="215"/>
    </location>
</feature>
<proteinExistence type="predicted"/>
<dbReference type="Gene3D" id="3.40.50.10610">
    <property type="entry name" value="ABC-type transport auxiliary lipoprotein component"/>
    <property type="match status" value="1"/>
</dbReference>
<organism evidence="2 3">
    <name type="scientific">Kordia periserrulae</name>
    <dbReference type="NCBI Taxonomy" id="701523"/>
    <lineage>
        <taxon>Bacteria</taxon>
        <taxon>Pseudomonadati</taxon>
        <taxon>Bacteroidota</taxon>
        <taxon>Flavobacteriia</taxon>
        <taxon>Flavobacteriales</taxon>
        <taxon>Flavobacteriaceae</taxon>
        <taxon>Kordia</taxon>
    </lineage>
</organism>
<dbReference type="RefSeq" id="WP_108113636.1">
    <property type="nucleotide sequence ID" value="NZ_QBKT01000002.1"/>
</dbReference>
<dbReference type="Proteomes" id="UP000244090">
    <property type="component" value="Unassembled WGS sequence"/>
</dbReference>
<evidence type="ECO:0000256" key="1">
    <source>
        <dbReference type="SAM" id="SignalP"/>
    </source>
</evidence>
<keyword evidence="1" id="KW-0732">Signal</keyword>
<protein>
    <submittedName>
        <fullName evidence="2">Uncharacterized protein</fullName>
    </submittedName>
</protein>
<sequence>MKKIVFIFLLFCVNVPFANAQKKIYVSDSFEELSKDHKIVAILPFQTTLDLKSDKKTYSEAQIAELEEREGVAVQQALESYFLDRKRKKKLKIEFQDIKTTNRLLKKAEITIEDLDIYAPQELCKILKVDAIVSGSLTSRLLISEEVDTSFDLITYLKGKSDYGKIIIKLSNKDTGKLLWRYEKIINRKSGKNTKNIINKMMRIASRKFPYEEKL</sequence>
<comment type="caution">
    <text evidence="2">The sequence shown here is derived from an EMBL/GenBank/DDBJ whole genome shotgun (WGS) entry which is preliminary data.</text>
</comment>
<dbReference type="OrthoDB" id="669636at2"/>
<dbReference type="AlphaFoldDB" id="A0A2T6C318"/>
<accession>A0A2T6C318</accession>
<name>A0A2T6C318_9FLAO</name>
<evidence type="ECO:0000313" key="3">
    <source>
        <dbReference type="Proteomes" id="UP000244090"/>
    </source>
</evidence>
<gene>
    <name evidence="2" type="ORF">C8N46_10232</name>
</gene>
<reference evidence="2 3" key="1">
    <citation type="submission" date="2018-04" db="EMBL/GenBank/DDBJ databases">
        <title>Genomic Encyclopedia of Archaeal and Bacterial Type Strains, Phase II (KMG-II): from individual species to whole genera.</title>
        <authorList>
            <person name="Goeker M."/>
        </authorList>
    </citation>
    <scope>NUCLEOTIDE SEQUENCE [LARGE SCALE GENOMIC DNA]</scope>
    <source>
        <strain evidence="2 3">DSM 25731</strain>
    </source>
</reference>
<dbReference type="EMBL" id="QBKT01000002">
    <property type="protein sequence ID" value="PTX62637.1"/>
    <property type="molecule type" value="Genomic_DNA"/>
</dbReference>
<evidence type="ECO:0000313" key="2">
    <source>
        <dbReference type="EMBL" id="PTX62637.1"/>
    </source>
</evidence>